<feature type="compositionally biased region" description="Polar residues" evidence="8">
    <location>
        <begin position="584"/>
        <end position="598"/>
    </location>
</feature>
<keyword evidence="7" id="KW-0539">Nucleus</keyword>
<dbReference type="CDD" id="cd20539">
    <property type="entry name" value="CYCLIN_CCNT_rpt2"/>
    <property type="match status" value="1"/>
</dbReference>
<dbReference type="Gene3D" id="1.10.472.10">
    <property type="entry name" value="Cyclin-like"/>
    <property type="match status" value="1"/>
</dbReference>
<feature type="region of interest" description="Disordered" evidence="8">
    <location>
        <begin position="87"/>
        <end position="130"/>
    </location>
</feature>
<dbReference type="Proteomes" id="UP000054359">
    <property type="component" value="Unassembled WGS sequence"/>
</dbReference>
<sequence length="672" mass="74287">MATTSLHMTTMCLQYEPPLVACVCIHLACKWSSWKIEPCSEGKEWYYYVDKTVTLERLETLTQEFIAILETSPHRFKRKFIQQKDAHGSKGILDESSNPGKHSFSSESKIDFSRKDSSPGPSSISFNLCSDTDEKPAVKVEGTEKSTAALVQPAPLKKEKIKVEPSHSISIEAYREKKEKERLEHKSSVVPPDLSSVHQTGNSKSQHAFNENERVHHKSVVKPSELPSHSKEKGSKSSTVKDILTNPTSQNKLNHQLPKMNSDASYAKENKHSLSSVSQSSAHVSNDPVVVLERCDAKSEIKDVTDSDICDSAMHSSTDKLTVMDHTDNDVQESACEQEAALSVKRVIESAHKKKHKANSVHNSQNAFPQVTPLKQSPAKDIKTNGSKETDLDARLHTPLVNDVGSKSAETLPSKHERREKHRSKHSAHSSKDKSISNHSEQSTPGIKVKIRKDIICLPEKPTAVDKSESPKKAIKLKIRPHSQPTPEPPKVKTANPLPPTTTPIKLVITKDKSGSGSYSTSHKNERESRKRVHSPANQDSNSKNFYESSSKYAKVDHSHKSHNADGSIAVPKQGKISRHSVHRSNMNTQQASNDLSSGRLQHQVNDASVYNNVDVGNYGGQPFYHPYYPYQVTPPPPPPVLRGHGLPVGKTNSNPPLPPPLPPQPPPPPPE</sequence>
<feature type="compositionally biased region" description="Polar residues" evidence="8">
    <location>
        <begin position="95"/>
        <end position="107"/>
    </location>
</feature>
<feature type="compositionally biased region" description="Polar residues" evidence="8">
    <location>
        <begin position="119"/>
        <end position="130"/>
    </location>
</feature>
<dbReference type="STRING" id="407821.A0A087UKL4"/>
<dbReference type="AlphaFoldDB" id="A0A087UKL4"/>
<feature type="compositionally biased region" description="Polar residues" evidence="8">
    <location>
        <begin position="236"/>
        <end position="254"/>
    </location>
</feature>
<feature type="compositionally biased region" description="Basic and acidic residues" evidence="8">
    <location>
        <begin position="176"/>
        <end position="187"/>
    </location>
</feature>
<protein>
    <submittedName>
        <fullName evidence="9">Cyclin-T</fullName>
    </submittedName>
</protein>
<evidence type="ECO:0000256" key="4">
    <source>
        <dbReference type="ARBA" id="ARBA00023015"/>
    </source>
</evidence>
<feature type="region of interest" description="Disordered" evidence="8">
    <location>
        <begin position="351"/>
        <end position="448"/>
    </location>
</feature>
<evidence type="ECO:0000256" key="6">
    <source>
        <dbReference type="ARBA" id="ARBA00023163"/>
    </source>
</evidence>
<evidence type="ECO:0000256" key="1">
    <source>
        <dbReference type="ARBA" id="ARBA00004123"/>
    </source>
</evidence>
<gene>
    <name evidence="9" type="ORF">X975_09687</name>
</gene>
<feature type="compositionally biased region" description="Polar residues" evidence="8">
    <location>
        <begin position="360"/>
        <end position="375"/>
    </location>
</feature>
<keyword evidence="5" id="KW-0195">Cyclin</keyword>
<keyword evidence="3" id="KW-0597">Phosphoprotein</keyword>
<evidence type="ECO:0000313" key="9">
    <source>
        <dbReference type="EMBL" id="KFM77903.1"/>
    </source>
</evidence>
<evidence type="ECO:0000313" key="10">
    <source>
        <dbReference type="Proteomes" id="UP000054359"/>
    </source>
</evidence>
<accession>A0A087UKL4</accession>
<feature type="region of interest" description="Disordered" evidence="8">
    <location>
        <begin position="176"/>
        <end position="257"/>
    </location>
</feature>
<evidence type="ECO:0000256" key="7">
    <source>
        <dbReference type="ARBA" id="ARBA00023242"/>
    </source>
</evidence>
<evidence type="ECO:0000256" key="8">
    <source>
        <dbReference type="SAM" id="MobiDB-lite"/>
    </source>
</evidence>
<dbReference type="GO" id="GO:0005634">
    <property type="term" value="C:nucleus"/>
    <property type="evidence" value="ECO:0007669"/>
    <property type="project" value="UniProtKB-SubCell"/>
</dbReference>
<feature type="compositionally biased region" description="Basic residues" evidence="8">
    <location>
        <begin position="416"/>
        <end position="429"/>
    </location>
</feature>
<reference evidence="9 10" key="1">
    <citation type="submission" date="2013-11" db="EMBL/GenBank/DDBJ databases">
        <title>Genome sequencing of Stegodyphus mimosarum.</title>
        <authorList>
            <person name="Bechsgaard J."/>
        </authorList>
    </citation>
    <scope>NUCLEOTIDE SEQUENCE [LARGE SCALE GENOMIC DNA]</scope>
</reference>
<dbReference type="InterPro" id="IPR036915">
    <property type="entry name" value="Cyclin-like_sf"/>
</dbReference>
<keyword evidence="10" id="KW-1185">Reference proteome</keyword>
<organism evidence="9 10">
    <name type="scientific">Stegodyphus mimosarum</name>
    <name type="common">African social velvet spider</name>
    <dbReference type="NCBI Taxonomy" id="407821"/>
    <lineage>
        <taxon>Eukaryota</taxon>
        <taxon>Metazoa</taxon>
        <taxon>Ecdysozoa</taxon>
        <taxon>Arthropoda</taxon>
        <taxon>Chelicerata</taxon>
        <taxon>Arachnida</taxon>
        <taxon>Araneae</taxon>
        <taxon>Araneomorphae</taxon>
        <taxon>Entelegynae</taxon>
        <taxon>Eresoidea</taxon>
        <taxon>Eresidae</taxon>
        <taxon>Stegodyphus</taxon>
    </lineage>
</organism>
<feature type="compositionally biased region" description="Basic and acidic residues" evidence="8">
    <location>
        <begin position="463"/>
        <end position="472"/>
    </location>
</feature>
<dbReference type="OMA" id="CINTAIM"/>
<feature type="region of interest" description="Disordered" evidence="8">
    <location>
        <begin position="461"/>
        <end position="598"/>
    </location>
</feature>
<dbReference type="SUPFAM" id="SSF47954">
    <property type="entry name" value="Cyclin-like"/>
    <property type="match status" value="1"/>
</dbReference>
<feature type="region of interest" description="Disordered" evidence="8">
    <location>
        <begin position="635"/>
        <end position="672"/>
    </location>
</feature>
<dbReference type="EMBL" id="KK120266">
    <property type="protein sequence ID" value="KFM77903.1"/>
    <property type="molecule type" value="Genomic_DNA"/>
</dbReference>
<dbReference type="FunFam" id="1.10.472.10:FF:000004">
    <property type="entry name" value="Cyclin T2"/>
    <property type="match status" value="1"/>
</dbReference>
<feature type="compositionally biased region" description="Basic and acidic residues" evidence="8">
    <location>
        <begin position="378"/>
        <end position="396"/>
    </location>
</feature>
<evidence type="ECO:0000256" key="2">
    <source>
        <dbReference type="ARBA" id="ARBA00008638"/>
    </source>
</evidence>
<keyword evidence="6" id="KW-0804">Transcription</keyword>
<evidence type="ECO:0000256" key="3">
    <source>
        <dbReference type="ARBA" id="ARBA00022553"/>
    </source>
</evidence>
<keyword evidence="4" id="KW-0805">Transcription regulation</keyword>
<dbReference type="OrthoDB" id="6432768at2759"/>
<proteinExistence type="inferred from homology"/>
<name>A0A087UKL4_STEMI</name>
<evidence type="ECO:0000256" key="5">
    <source>
        <dbReference type="ARBA" id="ARBA00023127"/>
    </source>
</evidence>
<feature type="compositionally biased region" description="Polar residues" evidence="8">
    <location>
        <begin position="196"/>
        <end position="209"/>
    </location>
</feature>
<feature type="compositionally biased region" description="Basic and acidic residues" evidence="8">
    <location>
        <begin position="108"/>
        <end position="117"/>
    </location>
</feature>
<comment type="similarity">
    <text evidence="2">Belongs to the cyclin family. Cyclin C subfamily.</text>
</comment>
<feature type="compositionally biased region" description="Pro residues" evidence="8">
    <location>
        <begin position="656"/>
        <end position="672"/>
    </location>
</feature>
<dbReference type="Pfam" id="PF21797">
    <property type="entry name" value="CycT2-like_C"/>
    <property type="match status" value="1"/>
</dbReference>
<feature type="non-terminal residue" evidence="9">
    <location>
        <position position="672"/>
    </location>
</feature>
<comment type="subcellular location">
    <subcellularLocation>
        <location evidence="1">Nucleus</location>
    </subcellularLocation>
</comment>
<feature type="compositionally biased region" description="Polar residues" evidence="8">
    <location>
        <begin position="536"/>
        <end position="552"/>
    </location>
</feature>